<dbReference type="PANTHER" id="PTHR43344:SF2">
    <property type="entry name" value="PHOSPHOSERINE PHOSPHATASE"/>
    <property type="match status" value="1"/>
</dbReference>
<evidence type="ECO:0000256" key="6">
    <source>
        <dbReference type="ARBA" id="ARBA00022723"/>
    </source>
</evidence>
<evidence type="ECO:0000256" key="3">
    <source>
        <dbReference type="ARBA" id="ARBA00009184"/>
    </source>
</evidence>
<dbReference type="Gene3D" id="3.40.50.1000">
    <property type="entry name" value="HAD superfamily/HAD-like"/>
    <property type="match status" value="1"/>
</dbReference>
<accession>A0A401V2H9</accession>
<comment type="cofactor">
    <cofactor evidence="1">
        <name>Mg(2+)</name>
        <dbReference type="ChEBI" id="CHEBI:18420"/>
    </cofactor>
</comment>
<evidence type="ECO:0000313" key="15">
    <source>
        <dbReference type="Proteomes" id="UP000288246"/>
    </source>
</evidence>
<keyword evidence="5" id="KW-0028">Amino-acid biosynthesis</keyword>
<dbReference type="SFLD" id="SFLDG01136">
    <property type="entry name" value="C1.6:_Phosphoserine_Phosphatas"/>
    <property type="match status" value="1"/>
</dbReference>
<evidence type="ECO:0000313" key="14">
    <source>
        <dbReference type="EMBL" id="GCD21093.1"/>
    </source>
</evidence>
<dbReference type="GO" id="GO:0006564">
    <property type="term" value="P:L-serine biosynthetic process"/>
    <property type="evidence" value="ECO:0007669"/>
    <property type="project" value="UniProtKB-KW"/>
</dbReference>
<dbReference type="EC" id="3.1.3.3" evidence="4"/>
<evidence type="ECO:0000256" key="10">
    <source>
        <dbReference type="ARBA" id="ARBA00031693"/>
    </source>
</evidence>
<proteinExistence type="inferred from homology"/>
<evidence type="ECO:0000256" key="12">
    <source>
        <dbReference type="ARBA" id="ARBA00048523"/>
    </source>
</evidence>
<dbReference type="GO" id="GO:0005737">
    <property type="term" value="C:cytoplasm"/>
    <property type="evidence" value="ECO:0007669"/>
    <property type="project" value="TreeGrafter"/>
</dbReference>
<evidence type="ECO:0000256" key="11">
    <source>
        <dbReference type="ARBA" id="ARBA00048138"/>
    </source>
</evidence>
<dbReference type="GO" id="GO:0036424">
    <property type="term" value="F:L-phosphoserine phosphatase activity"/>
    <property type="evidence" value="ECO:0007669"/>
    <property type="project" value="InterPro"/>
</dbReference>
<keyword evidence="8" id="KW-0460">Magnesium</keyword>
<dbReference type="GO" id="GO:0000287">
    <property type="term" value="F:magnesium ion binding"/>
    <property type="evidence" value="ECO:0007669"/>
    <property type="project" value="TreeGrafter"/>
</dbReference>
<comment type="similarity">
    <text evidence="3">Belongs to the HAD-like hydrolase superfamily. SerB family.</text>
</comment>
<dbReference type="InterPro" id="IPR036412">
    <property type="entry name" value="HAD-like_sf"/>
</dbReference>
<dbReference type="AlphaFoldDB" id="A0A401V2H9"/>
<gene>
    <name evidence="14" type="ORF">CTKZ_26550</name>
</gene>
<keyword evidence="9" id="KW-0718">Serine biosynthesis</keyword>
<dbReference type="UniPathway" id="UPA00135">
    <property type="reaction ID" value="UER00198"/>
</dbReference>
<comment type="caution">
    <text evidence="14">The sequence shown here is derived from an EMBL/GenBank/DDBJ whole genome shotgun (WGS) entry which is preliminary data.</text>
</comment>
<comment type="catalytic activity">
    <reaction evidence="11">
        <text>O-phospho-L-serine + H2O = L-serine + phosphate</text>
        <dbReference type="Rhea" id="RHEA:21208"/>
        <dbReference type="ChEBI" id="CHEBI:15377"/>
        <dbReference type="ChEBI" id="CHEBI:33384"/>
        <dbReference type="ChEBI" id="CHEBI:43474"/>
        <dbReference type="ChEBI" id="CHEBI:57524"/>
        <dbReference type="EC" id="3.1.3.3"/>
    </reaction>
</comment>
<protein>
    <recommendedName>
        <fullName evidence="4">phosphoserine phosphatase</fullName>
        <ecNumber evidence="4">3.1.3.3</ecNumber>
    </recommendedName>
    <alternativeName>
        <fullName evidence="10">O-phosphoserine phosphohydrolase</fullName>
    </alternativeName>
</protein>
<dbReference type="SUPFAM" id="SSF56784">
    <property type="entry name" value="HAD-like"/>
    <property type="match status" value="1"/>
</dbReference>
<comment type="pathway">
    <text evidence="2">Amino-acid biosynthesis; L-serine biosynthesis; L-serine from 3-phospho-D-glycerate: step 3/3.</text>
</comment>
<evidence type="ECO:0000256" key="7">
    <source>
        <dbReference type="ARBA" id="ARBA00022801"/>
    </source>
</evidence>
<dbReference type="SFLD" id="SFLDS00003">
    <property type="entry name" value="Haloacid_Dehalogenase"/>
    <property type="match status" value="1"/>
</dbReference>
<keyword evidence="6" id="KW-0479">Metal-binding</keyword>
<dbReference type="EMBL" id="BHYL01000231">
    <property type="protein sequence ID" value="GCD21093.1"/>
    <property type="molecule type" value="Genomic_DNA"/>
</dbReference>
<comment type="catalytic activity">
    <reaction evidence="12">
        <text>O-phospho-D-serine + H2O = D-serine + phosphate</text>
        <dbReference type="Rhea" id="RHEA:24873"/>
        <dbReference type="ChEBI" id="CHEBI:15377"/>
        <dbReference type="ChEBI" id="CHEBI:35247"/>
        <dbReference type="ChEBI" id="CHEBI:43474"/>
        <dbReference type="ChEBI" id="CHEBI:58680"/>
        <dbReference type="EC" id="3.1.3.3"/>
    </reaction>
</comment>
<dbReference type="Pfam" id="PF12710">
    <property type="entry name" value="HAD"/>
    <property type="match status" value="1"/>
</dbReference>
<sequence length="258" mass="26647">MSTPAPRTAVPADVTAPADITVPADDTEPATAAVIEPGASADAVEDTRRLVVMDVDSTFITGEVVEMLAAHAGTEELVTEITERAMRGEIDFAASLHERVATLAGLPATVCEDVLAQVELSPGAVELVAELDARGWPVGLVSGGFLEIVEPLAARVGIRLVHANRLEVADGRLTGRVAGPVVDRAAKAQTLREYAVRVGVPMERTIAIGDGANDLDMLAAAGFGIAFNAKPLVAASADAVVTDRLDAVLDLPPFTVGT</sequence>
<dbReference type="NCBIfam" id="TIGR00338">
    <property type="entry name" value="serB"/>
    <property type="match status" value="1"/>
</dbReference>
<dbReference type="NCBIfam" id="TIGR01488">
    <property type="entry name" value="HAD-SF-IB"/>
    <property type="match status" value="1"/>
</dbReference>
<name>A0A401V2H9_9CELL</name>
<keyword evidence="7" id="KW-0378">Hydrolase</keyword>
<organism evidence="14 15">
    <name type="scientific">Cellulomonas algicola</name>
    <dbReference type="NCBI Taxonomy" id="2071633"/>
    <lineage>
        <taxon>Bacteria</taxon>
        <taxon>Bacillati</taxon>
        <taxon>Actinomycetota</taxon>
        <taxon>Actinomycetes</taxon>
        <taxon>Micrococcales</taxon>
        <taxon>Cellulomonadaceae</taxon>
        <taxon>Cellulomonas</taxon>
    </lineage>
</organism>
<dbReference type="Proteomes" id="UP000288246">
    <property type="component" value="Unassembled WGS sequence"/>
</dbReference>
<keyword evidence="15" id="KW-1185">Reference proteome</keyword>
<dbReference type="InterPro" id="IPR023214">
    <property type="entry name" value="HAD_sf"/>
</dbReference>
<evidence type="ECO:0000256" key="9">
    <source>
        <dbReference type="ARBA" id="ARBA00023299"/>
    </source>
</evidence>
<evidence type="ECO:0000256" key="4">
    <source>
        <dbReference type="ARBA" id="ARBA00012640"/>
    </source>
</evidence>
<evidence type="ECO:0000256" key="13">
    <source>
        <dbReference type="PIRSR" id="PIRSR604469-1"/>
    </source>
</evidence>
<dbReference type="InterPro" id="IPR050582">
    <property type="entry name" value="HAD-like_SerB"/>
</dbReference>
<evidence type="ECO:0000256" key="2">
    <source>
        <dbReference type="ARBA" id="ARBA00005135"/>
    </source>
</evidence>
<feature type="active site" description="Nucleophile" evidence="13">
    <location>
        <position position="54"/>
    </location>
</feature>
<feature type="active site" description="Proton donor" evidence="13">
    <location>
        <position position="56"/>
    </location>
</feature>
<dbReference type="CDD" id="cd07500">
    <property type="entry name" value="HAD_PSP"/>
    <property type="match status" value="1"/>
</dbReference>
<dbReference type="InterPro" id="IPR004469">
    <property type="entry name" value="PSP"/>
</dbReference>
<evidence type="ECO:0000256" key="8">
    <source>
        <dbReference type="ARBA" id="ARBA00022842"/>
    </source>
</evidence>
<reference evidence="14 15" key="1">
    <citation type="submission" date="2018-11" db="EMBL/GenBank/DDBJ databases">
        <title>Draft genome sequence of Cellulomonas takizawaensis strain TKZ-21.</title>
        <authorList>
            <person name="Yamamura H."/>
            <person name="Hayashi T."/>
            <person name="Hamada M."/>
            <person name="Serisawa Y."/>
            <person name="Matsuyama K."/>
            <person name="Nakagawa Y."/>
            <person name="Otoguro M."/>
            <person name="Yanagida F."/>
            <person name="Hayakawa M."/>
        </authorList>
    </citation>
    <scope>NUCLEOTIDE SEQUENCE [LARGE SCALE GENOMIC DNA]</scope>
    <source>
        <strain evidence="14 15">TKZ-21</strain>
    </source>
</reference>
<evidence type="ECO:0000256" key="1">
    <source>
        <dbReference type="ARBA" id="ARBA00001946"/>
    </source>
</evidence>
<dbReference type="SFLD" id="SFLDG01137">
    <property type="entry name" value="C1.6.1:_Phosphoserine_Phosphat"/>
    <property type="match status" value="1"/>
</dbReference>
<dbReference type="PANTHER" id="PTHR43344">
    <property type="entry name" value="PHOSPHOSERINE PHOSPHATASE"/>
    <property type="match status" value="1"/>
</dbReference>
<evidence type="ECO:0000256" key="5">
    <source>
        <dbReference type="ARBA" id="ARBA00022605"/>
    </source>
</evidence>
<dbReference type="SFLD" id="SFLDF00029">
    <property type="entry name" value="phosphoserine_phosphatase"/>
    <property type="match status" value="1"/>
</dbReference>